<evidence type="ECO:0000259" key="1">
    <source>
        <dbReference type="PROSITE" id="PS51085"/>
    </source>
</evidence>
<dbReference type="InterPro" id="IPR012675">
    <property type="entry name" value="Beta-grasp_dom_sf"/>
</dbReference>
<dbReference type="InterPro" id="IPR042259">
    <property type="entry name" value="Raco-like_middle_sf"/>
</dbReference>
<dbReference type="InterPro" id="IPR043129">
    <property type="entry name" value="ATPase_NBD"/>
</dbReference>
<dbReference type="PANTHER" id="PTHR42895:SF1">
    <property type="entry name" value="IRON-SULFUR CLUSTER PROTEIN"/>
    <property type="match status" value="1"/>
</dbReference>
<organism evidence="2 3">
    <name type="scientific">Mesotoga infera</name>
    <dbReference type="NCBI Taxonomy" id="1236046"/>
    <lineage>
        <taxon>Bacteria</taxon>
        <taxon>Thermotogati</taxon>
        <taxon>Thermotogota</taxon>
        <taxon>Thermotogae</taxon>
        <taxon>Kosmotogales</taxon>
        <taxon>Kosmotogaceae</taxon>
        <taxon>Mesotoga</taxon>
    </lineage>
</organism>
<dbReference type="Pfam" id="PF00111">
    <property type="entry name" value="Fer2"/>
    <property type="match status" value="1"/>
</dbReference>
<accession>A0A7Z7LDC6</accession>
<dbReference type="KEGG" id="minf:MESINF_0511"/>
<sequence length="578" mass="61479">MRLTVHSGEDVFEGDFPPGTTLLSAFGALGIVIDTPCGGAGKCGKCRVRVEGSASLSLPGQVEREILGEALKAGIRLACMTGITGDCHVFLDPGSFQAIATIDEISFEGCDPLVRRRSLAIPSGGVKRDILSTLVENTRENLDLSDFYTGSLDGEISIYTRPGKLVAIDGRRSSNLGVALDIGTTTIATALLDLDSGEVLAKENSMNPQRAFGHDVISRITHTVVEREGLKTLSSVARKAVSKLIEVLCERSERRPGDINEVVVSGNTTMTHLLFGFPVRSIAIAPFSPFYGGIVRKKAGEIGLDLSPFSEVLALPAISGYVGGDIVAGILSTGLREREDELLIDLGTNGEIVISSGGSLLCCSTAAGPAFEGGNITCGVGNVSGAIEKVSFDKSLTLKTIGDTSPSGICGSGLISIVSLFLKNGMIEALGRFSDLQSWPGELRDRFDKKRNGFILSGDVYITLKDLRQFQLAKAALRTGIEVLLKSFYKGGLKKIRIAGGFGSKIDIGDLFTTGILPPWLDCEIVVEGNTSLRGAIATLLYRSSLAEIDAIIGCSKYIELSSLDEFRNMYIDRMGYI</sequence>
<dbReference type="SUPFAM" id="SSF53067">
    <property type="entry name" value="Actin-like ATPase domain"/>
    <property type="match status" value="1"/>
</dbReference>
<dbReference type="Gene3D" id="3.10.20.30">
    <property type="match status" value="1"/>
</dbReference>
<dbReference type="InterPro" id="IPR001041">
    <property type="entry name" value="2Fe-2S_ferredoxin-type"/>
</dbReference>
<dbReference type="Pfam" id="PF17651">
    <property type="entry name" value="Raco_middle"/>
    <property type="match status" value="1"/>
</dbReference>
<dbReference type="PROSITE" id="PS51085">
    <property type="entry name" value="2FE2S_FER_2"/>
    <property type="match status" value="1"/>
</dbReference>
<dbReference type="InterPro" id="IPR052911">
    <property type="entry name" value="Corrinoid_activation_enz"/>
</dbReference>
<evidence type="ECO:0000313" key="2">
    <source>
        <dbReference type="EMBL" id="SSC11960.1"/>
    </source>
</evidence>
<keyword evidence="3" id="KW-1185">Reference proteome</keyword>
<dbReference type="AlphaFoldDB" id="A0A7Z7LDC6"/>
<dbReference type="RefSeq" id="WP_169698382.1">
    <property type="nucleotide sequence ID" value="NZ_LS974202.1"/>
</dbReference>
<dbReference type="Gene3D" id="3.30.420.480">
    <property type="entry name" value="Domain of unknown function (DUF4445)"/>
    <property type="match status" value="1"/>
</dbReference>
<dbReference type="GO" id="GO:0051536">
    <property type="term" value="F:iron-sulfur cluster binding"/>
    <property type="evidence" value="ECO:0007669"/>
    <property type="project" value="InterPro"/>
</dbReference>
<dbReference type="EMBL" id="LS974202">
    <property type="protein sequence ID" value="SSC11960.1"/>
    <property type="molecule type" value="Genomic_DNA"/>
</dbReference>
<proteinExistence type="predicted"/>
<dbReference type="PANTHER" id="PTHR42895">
    <property type="entry name" value="IRON-SULFUR CLUSTER-BINDING PROTEIN-RELATED"/>
    <property type="match status" value="1"/>
</dbReference>
<dbReference type="InterPro" id="IPR036010">
    <property type="entry name" value="2Fe-2S_ferredoxin-like_sf"/>
</dbReference>
<dbReference type="InterPro" id="IPR041414">
    <property type="entry name" value="Raco-like_middle"/>
</dbReference>
<dbReference type="SUPFAM" id="SSF54292">
    <property type="entry name" value="2Fe-2S ferredoxin-like"/>
    <property type="match status" value="1"/>
</dbReference>
<dbReference type="Proteomes" id="UP000250796">
    <property type="component" value="Chromosome MESINF"/>
</dbReference>
<name>A0A7Z7LDC6_9BACT</name>
<protein>
    <submittedName>
        <fullName evidence="2">Putative metal-binding protein</fullName>
    </submittedName>
</protein>
<dbReference type="InterPro" id="IPR027980">
    <property type="entry name" value="RACo_C"/>
</dbReference>
<feature type="domain" description="2Fe-2S ferredoxin-type" evidence="1">
    <location>
        <begin position="1"/>
        <end position="95"/>
    </location>
</feature>
<reference evidence="2 3" key="1">
    <citation type="submission" date="2017-01" db="EMBL/GenBank/DDBJ databases">
        <authorList>
            <person name="Erauso G."/>
        </authorList>
    </citation>
    <scope>NUCLEOTIDE SEQUENCE [LARGE SCALE GENOMIC DNA]</scope>
    <source>
        <strain evidence="2">MESINF1</strain>
    </source>
</reference>
<gene>
    <name evidence="2" type="ORF">MESINF_0511</name>
</gene>
<evidence type="ECO:0000313" key="3">
    <source>
        <dbReference type="Proteomes" id="UP000250796"/>
    </source>
</evidence>
<dbReference type="CDD" id="cd00207">
    <property type="entry name" value="fer2"/>
    <property type="match status" value="1"/>
</dbReference>
<dbReference type="Pfam" id="PF14574">
    <property type="entry name" value="RACo_C_ter"/>
    <property type="match status" value="1"/>
</dbReference>